<feature type="compositionally biased region" description="Low complexity" evidence="14">
    <location>
        <begin position="378"/>
        <end position="392"/>
    </location>
</feature>
<dbReference type="Pfam" id="PF14630">
    <property type="entry name" value="ORC5_C"/>
    <property type="match status" value="1"/>
</dbReference>
<accession>A0A914HN60</accession>
<sequence>MEDAEFEVDRLLNADAESNSLLSVSVDIVAEEIGYSVQFVKYVLGVVDIHYSEPILLKHMIQFVASKTTLTRIAIVATYCASYNPQVTDRQFFFGGKDVLKRKARFCSSTGRRAVREDNWHESGPRPFDHQRGMFIFLYFCKHFDDQLLKRDDGTFEDSSSSCTSAVDFTSQITNLVESGLLQVISAPENLDLPKYLSLCSLDFAEQIARSISSELVLKNYLIDFPSRALKWLSVLFVRRVEGSLMFSWSLLASYRPLLEHIFTFRVQHPMVIIQLMASACCALLFPYVIGRARLCLDFAITLHVVHFLIGCLFNWTFPTQFTWWLLQVISASLCTILAEWLCSRREYAEIPLAQLWQLARVMNSLGSSLNTGASNVPSSSGCPDRSSQPSSSSAIFQQFTVDQRHIVEEDYFSLESIFASNTNISCTFESKTPLALFPLLGRKAPELISEKGHRANVPAWLIPAVDHICSFTVPTVYNAVNRDVIHAGAQAVNLEHLQRHYYTLGTFICKLVSGEQARHIALALLSAFTQRIGRIVRDCTNTGAKPTRLDETEKRIFLVMQRTERRKGLWMSNRRERHRRILNISTVMSSECDLDGKFAELRKKLHDFTRQLETDKSSQVFGSSQDEMSTQGVQRPMATNRLKIAEMSSEVVDSNPYSRLMALKRMGIVQNYEKIREKSVVVVGIGGVGSVVAEMLTRCGIGKLILFDYDKVELANMNRLFYQPHQSGLSKVEAAKDTLSYINPDVEFETYNMNITTMANFQDFADRIKHGALCGAQVDLLLCCVDNFEARMTVNTACNEIGQIWMESGVSENAVSGHIQLMEPGKTACFACLPPLVVASQIDERTLKKEGVCAASLPTTMAVVAGLLVQNALKFLLNFGEVSPFLGYNALVDFFPKDEIRPNPQCDDCFCRKRQREFQEKQTLLAAQNPPKSNGSSTTTAAASVVVHESNEFGIEIVDQPQPPAHRTKSPVQLSVGTESAAVRLAYDPPETSAQLTEDQQQSNSVLLNTNVAAELSELMTKLKAL</sequence>
<keyword evidence="7" id="KW-0833">Ubl conjugation pathway</keyword>
<evidence type="ECO:0000259" key="16">
    <source>
        <dbReference type="Pfam" id="PF00899"/>
    </source>
</evidence>
<evidence type="ECO:0000256" key="2">
    <source>
        <dbReference type="ARBA" id="ARBA00005339"/>
    </source>
</evidence>
<keyword evidence="6" id="KW-0547">Nucleotide-binding</keyword>
<dbReference type="GO" id="GO:0071566">
    <property type="term" value="F:UFM1 activating enzyme activity"/>
    <property type="evidence" value="ECO:0007669"/>
    <property type="project" value="TreeGrafter"/>
</dbReference>
<evidence type="ECO:0000256" key="8">
    <source>
        <dbReference type="ARBA" id="ARBA00022833"/>
    </source>
</evidence>
<feature type="domain" description="THIF-type NAD/FAD binding fold" evidence="16">
    <location>
        <begin position="658"/>
        <end position="907"/>
    </location>
</feature>
<evidence type="ECO:0000256" key="9">
    <source>
        <dbReference type="ARBA" id="ARBA00022840"/>
    </source>
</evidence>
<dbReference type="CDD" id="cd11713">
    <property type="entry name" value="GINS_A_psf3"/>
    <property type="match status" value="1"/>
</dbReference>
<name>A0A914HN60_GLORO</name>
<dbReference type="InterPro" id="IPR000594">
    <property type="entry name" value="ThiF_NAD_FAD-bd"/>
</dbReference>
<evidence type="ECO:0000256" key="3">
    <source>
        <dbReference type="ARBA" id="ARBA00016279"/>
    </source>
</evidence>
<dbReference type="Gene3D" id="1.20.58.2050">
    <property type="match status" value="1"/>
</dbReference>
<dbReference type="InterPro" id="IPR038437">
    <property type="entry name" value="GINS_Psf3_sf"/>
</dbReference>
<dbReference type="PANTHER" id="PTHR10953">
    <property type="entry name" value="UBIQUITIN-ACTIVATING ENZYME E1"/>
    <property type="match status" value="1"/>
</dbReference>
<dbReference type="CDD" id="cd00757">
    <property type="entry name" value="ThiF_MoeB_HesA_family"/>
    <property type="match status" value="1"/>
</dbReference>
<evidence type="ECO:0000256" key="4">
    <source>
        <dbReference type="ARBA" id="ARBA00022692"/>
    </source>
</evidence>
<evidence type="ECO:0000256" key="6">
    <source>
        <dbReference type="ARBA" id="ARBA00022741"/>
    </source>
</evidence>
<dbReference type="GO" id="GO:0005524">
    <property type="term" value="F:ATP binding"/>
    <property type="evidence" value="ECO:0007669"/>
    <property type="project" value="UniProtKB-KW"/>
</dbReference>
<dbReference type="Proteomes" id="UP000887572">
    <property type="component" value="Unplaced"/>
</dbReference>
<dbReference type="Gene3D" id="3.40.50.720">
    <property type="entry name" value="NAD(P)-binding Rossmann-like Domain"/>
    <property type="match status" value="1"/>
</dbReference>
<proteinExistence type="inferred from homology"/>
<dbReference type="GO" id="GO:0005829">
    <property type="term" value="C:cytosol"/>
    <property type="evidence" value="ECO:0007669"/>
    <property type="project" value="TreeGrafter"/>
</dbReference>
<keyword evidence="8" id="KW-0862">Zinc</keyword>
<keyword evidence="10 15" id="KW-1133">Transmembrane helix</keyword>
<evidence type="ECO:0000256" key="13">
    <source>
        <dbReference type="ARBA" id="ARBA00063988"/>
    </source>
</evidence>
<comment type="function">
    <text evidence="12">E1-like enzyme which activates ufm-1. Required for interaction between ufm-1 and ufc-1.</text>
</comment>
<dbReference type="SUPFAM" id="SSF158573">
    <property type="entry name" value="GINS helical bundle-like"/>
    <property type="match status" value="1"/>
</dbReference>
<dbReference type="GO" id="GO:0046872">
    <property type="term" value="F:metal ion binding"/>
    <property type="evidence" value="ECO:0007669"/>
    <property type="project" value="UniProtKB-KW"/>
</dbReference>
<evidence type="ECO:0000256" key="10">
    <source>
        <dbReference type="ARBA" id="ARBA00022989"/>
    </source>
</evidence>
<evidence type="ECO:0000256" key="7">
    <source>
        <dbReference type="ARBA" id="ARBA00022786"/>
    </source>
</evidence>
<dbReference type="FunFam" id="3.40.50.720:FF:000066">
    <property type="entry name" value="Putative ubiquitin-like modifier-activating enzyme 5"/>
    <property type="match status" value="1"/>
</dbReference>
<feature type="transmembrane region" description="Helical" evidence="15">
    <location>
        <begin position="297"/>
        <end position="316"/>
    </location>
</feature>
<keyword evidence="9" id="KW-0067">ATP-binding</keyword>
<evidence type="ECO:0000256" key="1">
    <source>
        <dbReference type="ARBA" id="ARBA00004141"/>
    </source>
</evidence>
<dbReference type="AlphaFoldDB" id="A0A914HN60"/>
<organism evidence="18 19">
    <name type="scientific">Globodera rostochiensis</name>
    <name type="common">Golden nematode worm</name>
    <name type="synonym">Heterodera rostochiensis</name>
    <dbReference type="NCBI Taxonomy" id="31243"/>
    <lineage>
        <taxon>Eukaryota</taxon>
        <taxon>Metazoa</taxon>
        <taxon>Ecdysozoa</taxon>
        <taxon>Nematoda</taxon>
        <taxon>Chromadorea</taxon>
        <taxon>Rhabditida</taxon>
        <taxon>Tylenchina</taxon>
        <taxon>Tylenchomorpha</taxon>
        <taxon>Tylenchoidea</taxon>
        <taxon>Heteroderidae</taxon>
        <taxon>Heteroderinae</taxon>
        <taxon>Globodera</taxon>
    </lineage>
</organism>
<feature type="region of interest" description="Disordered" evidence="14">
    <location>
        <begin position="373"/>
        <end position="392"/>
    </location>
</feature>
<dbReference type="Pfam" id="PF09801">
    <property type="entry name" value="SYS1"/>
    <property type="match status" value="1"/>
</dbReference>
<feature type="transmembrane region" description="Helical" evidence="15">
    <location>
        <begin position="272"/>
        <end position="290"/>
    </location>
</feature>
<dbReference type="InterPro" id="IPR045886">
    <property type="entry name" value="ThiF/MoeB/HesA"/>
</dbReference>
<evidence type="ECO:0000259" key="17">
    <source>
        <dbReference type="Pfam" id="PF14630"/>
    </source>
</evidence>
<keyword evidence="5" id="KW-0479">Metal-binding</keyword>
<keyword evidence="18" id="KW-1185">Reference proteome</keyword>
<evidence type="ECO:0000256" key="5">
    <source>
        <dbReference type="ARBA" id="ARBA00022723"/>
    </source>
</evidence>
<dbReference type="Pfam" id="PF00899">
    <property type="entry name" value="ThiF"/>
    <property type="match status" value="1"/>
</dbReference>
<comment type="similarity">
    <text evidence="2">Belongs to the ubiquitin-activating E1 family. UBA5 subfamily.</text>
</comment>
<dbReference type="InterPro" id="IPR047088">
    <property type="entry name" value="ORC5_C"/>
</dbReference>
<evidence type="ECO:0000313" key="19">
    <source>
        <dbReference type="WBParaSite" id="Gr19_v10_g2846.t1"/>
    </source>
</evidence>
<evidence type="ECO:0000256" key="15">
    <source>
        <dbReference type="SAM" id="Phobius"/>
    </source>
</evidence>
<evidence type="ECO:0000256" key="12">
    <source>
        <dbReference type="ARBA" id="ARBA00055657"/>
    </source>
</evidence>
<keyword evidence="4 15" id="KW-0812">Transmembrane</keyword>
<dbReference type="InterPro" id="IPR019185">
    <property type="entry name" value="Integral_membrane_SYS1-rel"/>
</dbReference>
<dbReference type="GO" id="GO:0071569">
    <property type="term" value="P:protein ufmylation"/>
    <property type="evidence" value="ECO:0007669"/>
    <property type="project" value="TreeGrafter"/>
</dbReference>
<protein>
    <recommendedName>
        <fullName evidence="3">Ubiquitin-like modifier-activating enzyme 5</fullName>
    </recommendedName>
</protein>
<feature type="domain" description="Origin recognition complex subunit 5 C-terminal" evidence="17">
    <location>
        <begin position="69"/>
        <end position="216"/>
    </location>
</feature>
<comment type="subcellular location">
    <subcellularLocation>
        <location evidence="1">Membrane</location>
        <topology evidence="1">Multi-pass membrane protein</topology>
    </subcellularLocation>
</comment>
<evidence type="ECO:0000313" key="18">
    <source>
        <dbReference type="Proteomes" id="UP000887572"/>
    </source>
</evidence>
<dbReference type="PANTHER" id="PTHR10953:SF9">
    <property type="entry name" value="UBIQUITIN-LIKE MODIFIER-ACTIVATING ENZYME 5"/>
    <property type="match status" value="1"/>
</dbReference>
<keyword evidence="11 15" id="KW-0472">Membrane</keyword>
<reference evidence="19" key="1">
    <citation type="submission" date="2022-11" db="UniProtKB">
        <authorList>
            <consortium name="WormBaseParasite"/>
        </authorList>
    </citation>
    <scope>IDENTIFICATION</scope>
</reference>
<dbReference type="InterPro" id="IPR036224">
    <property type="entry name" value="GINS_bundle-like_dom_sf"/>
</dbReference>
<comment type="subunit">
    <text evidence="13">Interacts with ufc-1.</text>
</comment>
<dbReference type="GO" id="GO:0016020">
    <property type="term" value="C:membrane"/>
    <property type="evidence" value="ECO:0007669"/>
    <property type="project" value="UniProtKB-SubCell"/>
</dbReference>
<dbReference type="SUPFAM" id="SSF69572">
    <property type="entry name" value="Activating enzymes of the ubiquitin-like proteins"/>
    <property type="match status" value="1"/>
</dbReference>
<dbReference type="WBParaSite" id="Gr19_v10_g2846.t1">
    <property type="protein sequence ID" value="Gr19_v10_g2846.t1"/>
    <property type="gene ID" value="Gr19_v10_g2846"/>
</dbReference>
<evidence type="ECO:0000256" key="14">
    <source>
        <dbReference type="SAM" id="MobiDB-lite"/>
    </source>
</evidence>
<evidence type="ECO:0000256" key="11">
    <source>
        <dbReference type="ARBA" id="ARBA00023136"/>
    </source>
</evidence>
<dbReference type="InterPro" id="IPR035985">
    <property type="entry name" value="Ubiquitin-activating_enz"/>
</dbReference>